<dbReference type="STRING" id="1227457.C451_00215"/>
<comment type="caution">
    <text evidence="2">The sequence shown here is derived from an EMBL/GenBank/DDBJ whole genome shotgun (WGS) entry which is preliminary data.</text>
</comment>
<dbReference type="Proteomes" id="UP000011680">
    <property type="component" value="Unassembled WGS sequence"/>
</dbReference>
<gene>
    <name evidence="2" type="ORF">C451_00215</name>
</gene>
<evidence type="ECO:0000256" key="1">
    <source>
        <dbReference type="SAM" id="Phobius"/>
    </source>
</evidence>
<keyword evidence="1" id="KW-0472">Membrane</keyword>
<keyword evidence="1" id="KW-0812">Transmembrane</keyword>
<evidence type="ECO:0000313" key="2">
    <source>
        <dbReference type="EMBL" id="EMA56785.1"/>
    </source>
</evidence>
<dbReference type="RefSeq" id="WP_007736386.1">
    <property type="nucleotide sequence ID" value="NZ_AOMF01000015.1"/>
</dbReference>
<accession>M0NJC6</accession>
<dbReference type="AlphaFoldDB" id="M0NJC6"/>
<feature type="transmembrane region" description="Helical" evidence="1">
    <location>
        <begin position="39"/>
        <end position="62"/>
    </location>
</feature>
<protein>
    <submittedName>
        <fullName evidence="2">Uncharacterized protein</fullName>
    </submittedName>
</protein>
<reference evidence="2 3" key="1">
    <citation type="journal article" date="2014" name="PLoS Genet.">
        <title>Phylogenetically driven sequencing of extremely halophilic archaea reveals strategies for static and dynamic osmo-response.</title>
        <authorList>
            <person name="Becker E.A."/>
            <person name="Seitzer P.M."/>
            <person name="Tritt A."/>
            <person name="Larsen D."/>
            <person name="Krusor M."/>
            <person name="Yao A.I."/>
            <person name="Wu D."/>
            <person name="Madern D."/>
            <person name="Eisen J.A."/>
            <person name="Darling A.E."/>
            <person name="Facciotti M.T."/>
        </authorList>
    </citation>
    <scope>NUCLEOTIDE SEQUENCE [LARGE SCALE GENOMIC DNA]</scope>
    <source>
        <strain evidence="2 3">JCM 13552</strain>
    </source>
</reference>
<feature type="transmembrane region" description="Helical" evidence="1">
    <location>
        <begin position="74"/>
        <end position="91"/>
    </location>
</feature>
<name>M0NJC6_9EURY</name>
<organism evidence="2 3">
    <name type="scientific">Halococcus thailandensis JCM 13552</name>
    <dbReference type="NCBI Taxonomy" id="1227457"/>
    <lineage>
        <taxon>Archaea</taxon>
        <taxon>Methanobacteriati</taxon>
        <taxon>Methanobacteriota</taxon>
        <taxon>Stenosarchaea group</taxon>
        <taxon>Halobacteria</taxon>
        <taxon>Halobacteriales</taxon>
        <taxon>Halococcaceae</taxon>
        <taxon>Halococcus</taxon>
    </lineage>
</organism>
<keyword evidence="1" id="KW-1133">Transmembrane helix</keyword>
<feature type="transmembrane region" description="Helical" evidence="1">
    <location>
        <begin position="12"/>
        <end position="33"/>
    </location>
</feature>
<evidence type="ECO:0000313" key="3">
    <source>
        <dbReference type="Proteomes" id="UP000011680"/>
    </source>
</evidence>
<dbReference type="OrthoDB" id="214257at2157"/>
<proteinExistence type="predicted"/>
<sequence length="95" mass="10397">MSTQPLSLRGSLEATSSTVVGFLTLLFGVWLVFMTGYSIVVAIPVIVAGAIAFPATRGIVTLGRLRVGRWLHDVIAFFSWLIWLAIAYFIAQPWA</sequence>
<keyword evidence="3" id="KW-1185">Reference proteome</keyword>
<dbReference type="EMBL" id="AOMF01000015">
    <property type="protein sequence ID" value="EMA56785.1"/>
    <property type="molecule type" value="Genomic_DNA"/>
</dbReference>